<dbReference type="InterPro" id="IPR045667">
    <property type="entry name" value="ORC3_N"/>
</dbReference>
<keyword evidence="1" id="KW-0472">Membrane</keyword>
<organism evidence="5">
    <name type="scientific">Anisakis simplex</name>
    <name type="common">Herring worm</name>
    <dbReference type="NCBI Taxonomy" id="6269"/>
    <lineage>
        <taxon>Eukaryota</taxon>
        <taxon>Metazoa</taxon>
        <taxon>Ecdysozoa</taxon>
        <taxon>Nematoda</taxon>
        <taxon>Chromadorea</taxon>
        <taxon>Rhabditida</taxon>
        <taxon>Spirurina</taxon>
        <taxon>Ascaridomorpha</taxon>
        <taxon>Ascaridoidea</taxon>
        <taxon>Anisakidae</taxon>
        <taxon>Anisakis</taxon>
        <taxon>Anisakis simplex complex</taxon>
    </lineage>
</organism>
<protein>
    <submittedName>
        <fullName evidence="5">ORC3_N domain-containing protein</fullName>
    </submittedName>
</protein>
<accession>A0A0M3K4A2</accession>
<evidence type="ECO:0000259" key="2">
    <source>
        <dbReference type="Pfam" id="PF07034"/>
    </source>
</evidence>
<reference evidence="3 4" key="2">
    <citation type="submission" date="2018-11" db="EMBL/GenBank/DDBJ databases">
        <authorList>
            <consortium name="Pathogen Informatics"/>
        </authorList>
    </citation>
    <scope>NUCLEOTIDE SEQUENCE [LARGE SCALE GENOMIC DNA]</scope>
</reference>
<dbReference type="EMBL" id="UYRR01032172">
    <property type="protein sequence ID" value="VDK54491.1"/>
    <property type="molecule type" value="Genomic_DNA"/>
</dbReference>
<evidence type="ECO:0000256" key="1">
    <source>
        <dbReference type="SAM" id="Phobius"/>
    </source>
</evidence>
<dbReference type="GO" id="GO:0005664">
    <property type="term" value="C:nuclear origin of replication recognition complex"/>
    <property type="evidence" value="ECO:0007669"/>
    <property type="project" value="InterPro"/>
</dbReference>
<dbReference type="OrthoDB" id="5782123at2759"/>
<name>A0A0M3K4A2_ANISI</name>
<dbReference type="WBParaSite" id="ASIM_0001579301-mRNA-1">
    <property type="protein sequence ID" value="ASIM_0001579301-mRNA-1"/>
    <property type="gene ID" value="ASIM_0001579301"/>
</dbReference>
<dbReference type="PANTHER" id="PTHR12748:SF0">
    <property type="entry name" value="ORIGIN RECOGNITION COMPLEX SUBUNIT 3"/>
    <property type="match status" value="1"/>
</dbReference>
<sequence>MDRCVFVNGKRKLLSEKYSRSSKAVNQHLLSASKVTGFRRFISAFEEELDSSIASLYENVLSEIVAFVHSHWQSSDKRRPGMRTFCKCDEHSGLATGVIRCENADGFSLNESLKKLLGKEPICISAPLPPLCTIIDSIRKNEDSKCVIIKQVECLPANFIDDFISIVCDSERDSRLVLLMTISSDASVVYSRCSRQTYSQLLIRLFECPTPATVLNTFMDSVTFNPHCALRVDGKLFDALRENFLSRNYSYELLKKMVRIAAVNHYISVEHSGSDCWESLVFIERYFAFLKHLHSACDGFPSQHRSIYELHSDLQSKSAFFTDREGLFWCAFSVFLSPSIFLTVIFSYRFSFTFIPFHFVSQFVRILSFHLKEKICVLNENSCW</sequence>
<feature type="domain" description="Origin recognition complex subunit 3 N-terminal" evidence="2">
    <location>
        <begin position="146"/>
        <end position="268"/>
    </location>
</feature>
<evidence type="ECO:0000313" key="4">
    <source>
        <dbReference type="Proteomes" id="UP000267096"/>
    </source>
</evidence>
<reference evidence="5" key="1">
    <citation type="submission" date="2017-02" db="UniProtKB">
        <authorList>
            <consortium name="WormBaseParasite"/>
        </authorList>
    </citation>
    <scope>IDENTIFICATION</scope>
</reference>
<evidence type="ECO:0000313" key="3">
    <source>
        <dbReference type="EMBL" id="VDK54491.1"/>
    </source>
</evidence>
<keyword evidence="4" id="KW-1185">Reference proteome</keyword>
<dbReference type="GO" id="GO:0031261">
    <property type="term" value="C:DNA replication preinitiation complex"/>
    <property type="evidence" value="ECO:0007669"/>
    <property type="project" value="TreeGrafter"/>
</dbReference>
<dbReference type="GO" id="GO:0005656">
    <property type="term" value="C:nuclear pre-replicative complex"/>
    <property type="evidence" value="ECO:0007669"/>
    <property type="project" value="TreeGrafter"/>
</dbReference>
<dbReference type="GO" id="GO:0003688">
    <property type="term" value="F:DNA replication origin binding"/>
    <property type="evidence" value="ECO:0007669"/>
    <property type="project" value="TreeGrafter"/>
</dbReference>
<keyword evidence="1" id="KW-1133">Transmembrane helix</keyword>
<dbReference type="PANTHER" id="PTHR12748">
    <property type="entry name" value="ORIGIN RECOGNITION COMPLEX SUBUNIT 3"/>
    <property type="match status" value="1"/>
</dbReference>
<dbReference type="AlphaFoldDB" id="A0A0M3K4A2"/>
<proteinExistence type="predicted"/>
<dbReference type="Proteomes" id="UP000267096">
    <property type="component" value="Unassembled WGS sequence"/>
</dbReference>
<keyword evidence="1" id="KW-0812">Transmembrane</keyword>
<dbReference type="GO" id="GO:0006270">
    <property type="term" value="P:DNA replication initiation"/>
    <property type="evidence" value="ECO:0007669"/>
    <property type="project" value="TreeGrafter"/>
</dbReference>
<dbReference type="InterPro" id="IPR020795">
    <property type="entry name" value="ORC3"/>
</dbReference>
<feature type="transmembrane region" description="Helical" evidence="1">
    <location>
        <begin position="326"/>
        <end position="348"/>
    </location>
</feature>
<gene>
    <name evidence="3" type="ORF">ASIM_LOCUS15200</name>
</gene>
<evidence type="ECO:0000313" key="5">
    <source>
        <dbReference type="WBParaSite" id="ASIM_0001579301-mRNA-1"/>
    </source>
</evidence>
<dbReference type="Pfam" id="PF07034">
    <property type="entry name" value="ORC3_N"/>
    <property type="match status" value="1"/>
</dbReference>